<organism evidence="1 2">
    <name type="scientific">Ilyomonas limi</name>
    <dbReference type="NCBI Taxonomy" id="2575867"/>
    <lineage>
        <taxon>Bacteria</taxon>
        <taxon>Pseudomonadati</taxon>
        <taxon>Bacteroidota</taxon>
        <taxon>Chitinophagia</taxon>
        <taxon>Chitinophagales</taxon>
        <taxon>Chitinophagaceae</taxon>
        <taxon>Ilyomonas</taxon>
    </lineage>
</organism>
<evidence type="ECO:0000313" key="1">
    <source>
        <dbReference type="EMBL" id="TKK65397.1"/>
    </source>
</evidence>
<dbReference type="InterPro" id="IPR013783">
    <property type="entry name" value="Ig-like_fold"/>
</dbReference>
<evidence type="ECO:0000313" key="2">
    <source>
        <dbReference type="Proteomes" id="UP000305848"/>
    </source>
</evidence>
<reference evidence="1 2" key="1">
    <citation type="submission" date="2019-05" db="EMBL/GenBank/DDBJ databases">
        <title>Panacibacter sp. strain 17mud1-8 Genome sequencing and assembly.</title>
        <authorList>
            <person name="Chhetri G."/>
        </authorList>
    </citation>
    <scope>NUCLEOTIDE SEQUENCE [LARGE SCALE GENOMIC DNA]</scope>
    <source>
        <strain evidence="1 2">17mud1-8</strain>
    </source>
</reference>
<proteinExistence type="predicted"/>
<protein>
    <recommendedName>
        <fullName evidence="3">Ig-like domain-containing protein</fullName>
    </recommendedName>
</protein>
<dbReference type="PROSITE" id="PS51257">
    <property type="entry name" value="PROKAR_LIPOPROTEIN"/>
    <property type="match status" value="1"/>
</dbReference>
<name>A0A4U3KWH4_9BACT</name>
<dbReference type="Gene3D" id="2.60.40.10">
    <property type="entry name" value="Immunoglobulins"/>
    <property type="match status" value="1"/>
</dbReference>
<sequence length="253" mass="27723">MKTWIYSIAVILLLVSCAKKDEGYCPATLKLTASNTKPTVGDNLTIFAHDGALIYNWSGPHNYAEQKEDGTDVIKFTNIAINQSGWYYCRVSAPGCNALSDSIYIDVQYQQGTPSCSLVDNTIDGDGLPTLQALGVTKEYSTVWNCMSMYASGSFGYPTYTFLFNSYNGQVEPKDGIYKTVNVPVFNDQQDANAIYLQCQYGGYFFKSKAGQDVYVSHVNGKLRIAFCDVDFAGDNGNGTILNAAFSGQVTEK</sequence>
<dbReference type="AlphaFoldDB" id="A0A4U3KWH4"/>
<comment type="caution">
    <text evidence="1">The sequence shown here is derived from an EMBL/GenBank/DDBJ whole genome shotgun (WGS) entry which is preliminary data.</text>
</comment>
<dbReference type="SUPFAM" id="SSF48726">
    <property type="entry name" value="Immunoglobulin"/>
    <property type="match status" value="1"/>
</dbReference>
<evidence type="ECO:0008006" key="3">
    <source>
        <dbReference type="Google" id="ProtNLM"/>
    </source>
</evidence>
<gene>
    <name evidence="1" type="ORF">FC093_20010</name>
</gene>
<accession>A0A4U3KWH4</accession>
<keyword evidence="2" id="KW-1185">Reference proteome</keyword>
<dbReference type="RefSeq" id="WP_137263595.1">
    <property type="nucleotide sequence ID" value="NZ_SZQL01000021.1"/>
</dbReference>
<dbReference type="InterPro" id="IPR036179">
    <property type="entry name" value="Ig-like_dom_sf"/>
</dbReference>
<dbReference type="Proteomes" id="UP000305848">
    <property type="component" value="Unassembled WGS sequence"/>
</dbReference>
<dbReference type="EMBL" id="SZQL01000021">
    <property type="protein sequence ID" value="TKK65397.1"/>
    <property type="molecule type" value="Genomic_DNA"/>
</dbReference>
<dbReference type="OrthoDB" id="659703at2"/>